<dbReference type="RefSeq" id="WP_129885881.1">
    <property type="nucleotide sequence ID" value="NZ_CP035758.1"/>
</dbReference>
<dbReference type="InterPro" id="IPR016181">
    <property type="entry name" value="Acyl_CoA_acyltransferase"/>
</dbReference>
<dbReference type="Proteomes" id="UP000290365">
    <property type="component" value="Chromosome"/>
</dbReference>
<dbReference type="GO" id="GO:1990189">
    <property type="term" value="F:protein N-terminal-serine acetyltransferase activity"/>
    <property type="evidence" value="ECO:0007669"/>
    <property type="project" value="TreeGrafter"/>
</dbReference>
<dbReference type="GO" id="GO:0005737">
    <property type="term" value="C:cytoplasm"/>
    <property type="evidence" value="ECO:0007669"/>
    <property type="project" value="TreeGrafter"/>
</dbReference>
<dbReference type="Pfam" id="PF13302">
    <property type="entry name" value="Acetyltransf_3"/>
    <property type="match status" value="1"/>
</dbReference>
<evidence type="ECO:0000259" key="1">
    <source>
        <dbReference type="PROSITE" id="PS51186"/>
    </source>
</evidence>
<feature type="domain" description="N-acetyltransferase" evidence="1">
    <location>
        <begin position="15"/>
        <end position="181"/>
    </location>
</feature>
<keyword evidence="2" id="KW-0808">Transferase</keyword>
<proteinExistence type="predicted"/>
<dbReference type="OrthoDB" id="9799321at2"/>
<dbReference type="PANTHER" id="PTHR43441">
    <property type="entry name" value="RIBOSOMAL-PROTEIN-SERINE ACETYLTRANSFERASE"/>
    <property type="match status" value="1"/>
</dbReference>
<accession>A0A4P6JJZ7</accession>
<dbReference type="PANTHER" id="PTHR43441:SF12">
    <property type="entry name" value="RIBOSOMAL N-ACETYLTRANSFERASE YDAF-RELATED"/>
    <property type="match status" value="1"/>
</dbReference>
<dbReference type="PROSITE" id="PS51186">
    <property type="entry name" value="GNAT"/>
    <property type="match status" value="1"/>
</dbReference>
<dbReference type="KEGG" id="kbs:EPA93_04425"/>
<protein>
    <submittedName>
        <fullName evidence="2">GNAT family N-acetyltransferase</fullName>
    </submittedName>
</protein>
<dbReference type="InterPro" id="IPR051908">
    <property type="entry name" value="Ribosomal_N-acetyltransferase"/>
</dbReference>
<dbReference type="GO" id="GO:0008999">
    <property type="term" value="F:protein-N-terminal-alanine acetyltransferase activity"/>
    <property type="evidence" value="ECO:0007669"/>
    <property type="project" value="TreeGrafter"/>
</dbReference>
<evidence type="ECO:0000313" key="3">
    <source>
        <dbReference type="Proteomes" id="UP000290365"/>
    </source>
</evidence>
<keyword evidence="3" id="KW-1185">Reference proteome</keyword>
<name>A0A4P6JJZ7_KTERU</name>
<sequence length="185" mass="21893">MGRAPILCMQIDEDLQLRLLETCYAEEYYRLIDRNRTHLGRWMPWVKYENSPETTKAYIHQSLVHFANDEAMQTSIWYRGQLIGSIGFPRLHWSDRTAEIGYWLDAEAQGRGVITRACRALINYAFERYNMNKVEIHTAVGNVRSRAVPERLGFTLESIIPQHQWLHDRYVDVVIYGLFRRDWQG</sequence>
<gene>
    <name evidence="2" type="ORF">EPA93_04425</name>
</gene>
<dbReference type="CDD" id="cd04301">
    <property type="entry name" value="NAT_SF"/>
    <property type="match status" value="1"/>
</dbReference>
<dbReference type="AlphaFoldDB" id="A0A4P6JJZ7"/>
<evidence type="ECO:0000313" key="2">
    <source>
        <dbReference type="EMBL" id="QBD75282.1"/>
    </source>
</evidence>
<organism evidence="2 3">
    <name type="scientific">Ktedonosporobacter rubrisoli</name>
    <dbReference type="NCBI Taxonomy" id="2509675"/>
    <lineage>
        <taxon>Bacteria</taxon>
        <taxon>Bacillati</taxon>
        <taxon>Chloroflexota</taxon>
        <taxon>Ktedonobacteria</taxon>
        <taxon>Ktedonobacterales</taxon>
        <taxon>Ktedonosporobacteraceae</taxon>
        <taxon>Ktedonosporobacter</taxon>
    </lineage>
</organism>
<dbReference type="Gene3D" id="3.40.630.30">
    <property type="match status" value="1"/>
</dbReference>
<dbReference type="SUPFAM" id="SSF55729">
    <property type="entry name" value="Acyl-CoA N-acyltransferases (Nat)"/>
    <property type="match status" value="1"/>
</dbReference>
<dbReference type="InterPro" id="IPR000182">
    <property type="entry name" value="GNAT_dom"/>
</dbReference>
<reference evidence="2 3" key="1">
    <citation type="submission" date="2019-01" db="EMBL/GenBank/DDBJ databases">
        <title>Ktedonosporobacter rubrisoli SCAWS-G2.</title>
        <authorList>
            <person name="Huang Y."/>
            <person name="Yan B."/>
        </authorList>
    </citation>
    <scope>NUCLEOTIDE SEQUENCE [LARGE SCALE GENOMIC DNA]</scope>
    <source>
        <strain evidence="2 3">SCAWS-G2</strain>
    </source>
</reference>
<dbReference type="EMBL" id="CP035758">
    <property type="protein sequence ID" value="QBD75282.1"/>
    <property type="molecule type" value="Genomic_DNA"/>
</dbReference>